<dbReference type="Pfam" id="PF12733">
    <property type="entry name" value="Cadherin-like"/>
    <property type="match status" value="1"/>
</dbReference>
<gene>
    <name evidence="3" type="ORF">OMP40_10040</name>
</gene>
<accession>A0A9X4KX52</accession>
<evidence type="ECO:0000256" key="1">
    <source>
        <dbReference type="ARBA" id="ARBA00004196"/>
    </source>
</evidence>
<proteinExistence type="predicted"/>
<dbReference type="InterPro" id="IPR013378">
    <property type="entry name" value="InlB-like_B-rpt"/>
</dbReference>
<organism evidence="3 4">
    <name type="scientific">Cohnella rhizosphaerae</name>
    <dbReference type="NCBI Taxonomy" id="1457232"/>
    <lineage>
        <taxon>Bacteria</taxon>
        <taxon>Bacillati</taxon>
        <taxon>Bacillota</taxon>
        <taxon>Bacilli</taxon>
        <taxon>Bacillales</taxon>
        <taxon>Paenibacillaceae</taxon>
        <taxon>Cohnella</taxon>
    </lineage>
</organism>
<dbReference type="RefSeq" id="WP_277531068.1">
    <property type="nucleotide sequence ID" value="NZ_JAPDIA010000003.1"/>
</dbReference>
<comment type="subcellular location">
    <subcellularLocation>
        <location evidence="1">Cell envelope</location>
    </subcellularLocation>
</comment>
<reference evidence="3" key="1">
    <citation type="submission" date="2022-10" db="EMBL/GenBank/DDBJ databases">
        <title>Comparative genomic analysis of Cohnella hashimotonis sp. nov., isolated from the International Space Station.</title>
        <authorList>
            <person name="Simpson A."/>
            <person name="Venkateswaran K."/>
        </authorList>
    </citation>
    <scope>NUCLEOTIDE SEQUENCE</scope>
    <source>
        <strain evidence="3">DSM 28161</strain>
    </source>
</reference>
<dbReference type="NCBIfam" id="TIGR02543">
    <property type="entry name" value="List_Bact_rpt"/>
    <property type="match status" value="5"/>
</dbReference>
<keyword evidence="4" id="KW-1185">Reference proteome</keyword>
<comment type="caution">
    <text evidence="3">The sequence shown here is derived from an EMBL/GenBank/DDBJ whole genome shotgun (WGS) entry which is preliminary data.</text>
</comment>
<name>A0A9X4KX52_9BACL</name>
<evidence type="ECO:0000259" key="2">
    <source>
        <dbReference type="Pfam" id="PF12733"/>
    </source>
</evidence>
<dbReference type="Gene3D" id="2.60.40.4270">
    <property type="entry name" value="Listeria-Bacteroides repeat domain"/>
    <property type="match status" value="8"/>
</dbReference>
<feature type="domain" description="Cadherin-like beta-sandwich-like" evidence="2">
    <location>
        <begin position="656"/>
        <end position="755"/>
    </location>
</feature>
<dbReference type="EMBL" id="JAPDIA010000003">
    <property type="protein sequence ID" value="MDG0809647.1"/>
    <property type="molecule type" value="Genomic_DNA"/>
</dbReference>
<evidence type="ECO:0000313" key="4">
    <source>
        <dbReference type="Proteomes" id="UP001153404"/>
    </source>
</evidence>
<dbReference type="InterPro" id="IPR042229">
    <property type="entry name" value="Listeria/Bacterioides_rpt_sf"/>
</dbReference>
<sequence>MPVDDYYYYEDEEAEVLGNSRGLIKAGYTFADWNTAADGTGTAYKEGDLAPIGREDLVLHAQWTKNPTYKVHYDGNGETGGTGPVDNEEYEAGAAATVMSNAGGFVKNGYSFAGWNTKPDGDGTPRAAGEVLTIAAADVTLYAQWTANPTYSVTYEAADADSGSVPVDAGAYEEGAELTVQGNTGNLSRVGYAFADWTLAAEGSGSVYKAGDKLTIGTANITLHAKWTANPTYSVTYEAADADSGSVPVDAGAYEEGAEAIVQGNTGSLSRAGYTFAGWTLAADGGGAVYRAGDKLTMGTSDITLYAKWAANPTYGVTYEATDADSGSVPLDAGAYEEGTEVTVQGNTGDLSRVGYTFVGWTLAANGSGTVYKAGDKLTMGGTDITLYAKWTAKPTYSVTYQAADADSGSVPVDAGAYEEGAELTVQGNTGNLSRAGYTFAGWTLSADGGGTVYKAGDKLTMGGAVTLHAKWTANPTYGVTYEAADADSGSVPIDAGAYEEGAEVTVQGNTGNLVRAGYTFAGWTLSANGTGTVYKAGDKLTMGTADITLHAKWTANPTYDVTYEANDADSGSVPTDAGAYEEGAEVTVQGNTGNLARAGYTFAGWTLAANGTGTGYKAGDKLTIGRADIHLYAKWNIEAGGGPDPDPDPVAAPKLTSLHLSAGEWSAAFSPGTAEYTITVSADVDSVDVTAAAANERQSVTASVYDGEGVRIGGPIALGAESRSITLAASAASMQIGVVAEDGKGFIYLLHIQRAKTQEPETPTPPPTAPLAPTPPPFKLTIGGTEQSLVGTATMNAQDLDVQLLSSALATGLSAAAEGTLIAITAPGDALSLTVRFDASALDAMKAKRASLALVTSQGSYTLPIAELPVETADGAAYSLSVGQGGSGDGLAAVQSGSG</sequence>
<dbReference type="GO" id="GO:0030313">
    <property type="term" value="C:cell envelope"/>
    <property type="evidence" value="ECO:0007669"/>
    <property type="project" value="UniProtKB-SubCell"/>
</dbReference>
<dbReference type="AlphaFoldDB" id="A0A9X4KX52"/>
<evidence type="ECO:0000313" key="3">
    <source>
        <dbReference type="EMBL" id="MDG0809647.1"/>
    </source>
</evidence>
<protein>
    <submittedName>
        <fullName evidence="3">InlB B-repeat-containing protein</fullName>
    </submittedName>
</protein>
<dbReference type="Proteomes" id="UP001153404">
    <property type="component" value="Unassembled WGS sequence"/>
</dbReference>
<dbReference type="Pfam" id="PF09479">
    <property type="entry name" value="Flg_new"/>
    <property type="match status" value="8"/>
</dbReference>
<dbReference type="InterPro" id="IPR025883">
    <property type="entry name" value="Cadherin-like_domain"/>
</dbReference>